<keyword evidence="1 2" id="KW-0238">DNA-binding</keyword>
<name>A0A223S774_9ACTN</name>
<accession>A0A223S774</accession>
<dbReference type="Pfam" id="PF00440">
    <property type="entry name" value="TetR_N"/>
    <property type="match status" value="1"/>
</dbReference>
<feature type="domain" description="HTH tetR-type" evidence="3">
    <location>
        <begin position="7"/>
        <end position="67"/>
    </location>
</feature>
<dbReference type="PANTHER" id="PTHR30055:SF209">
    <property type="entry name" value="POSSIBLE TRANSCRIPTIONAL REGULATORY PROTEIN (PROBABLY TETR-FAMILY)"/>
    <property type="match status" value="1"/>
</dbReference>
<dbReference type="AlphaFoldDB" id="A0A223S774"/>
<evidence type="ECO:0000313" key="4">
    <source>
        <dbReference type="EMBL" id="ASU83956.1"/>
    </source>
</evidence>
<keyword evidence="5" id="KW-1185">Reference proteome</keyword>
<dbReference type="KEGG" id="ngv:CDO52_15235"/>
<dbReference type="PANTHER" id="PTHR30055">
    <property type="entry name" value="HTH-TYPE TRANSCRIPTIONAL REGULATOR RUTR"/>
    <property type="match status" value="1"/>
</dbReference>
<dbReference type="GO" id="GO:0003700">
    <property type="term" value="F:DNA-binding transcription factor activity"/>
    <property type="evidence" value="ECO:0007669"/>
    <property type="project" value="TreeGrafter"/>
</dbReference>
<evidence type="ECO:0000259" key="3">
    <source>
        <dbReference type="PROSITE" id="PS50977"/>
    </source>
</evidence>
<evidence type="ECO:0000313" key="5">
    <source>
        <dbReference type="Proteomes" id="UP000215005"/>
    </source>
</evidence>
<protein>
    <submittedName>
        <fullName evidence="4">TetR/AcrR family transcriptional regulator</fullName>
    </submittedName>
</protein>
<gene>
    <name evidence="4" type="ORF">CDO52_15235</name>
</gene>
<feature type="DNA-binding region" description="H-T-H motif" evidence="2">
    <location>
        <begin position="30"/>
        <end position="49"/>
    </location>
</feature>
<dbReference type="InterPro" id="IPR001647">
    <property type="entry name" value="HTH_TetR"/>
</dbReference>
<evidence type="ECO:0000256" key="1">
    <source>
        <dbReference type="ARBA" id="ARBA00023125"/>
    </source>
</evidence>
<dbReference type="RefSeq" id="WP_017619042.1">
    <property type="nucleotide sequence ID" value="NZ_ANBG01000222.1"/>
</dbReference>
<dbReference type="InterPro" id="IPR050109">
    <property type="entry name" value="HTH-type_TetR-like_transc_reg"/>
</dbReference>
<dbReference type="GO" id="GO:0000976">
    <property type="term" value="F:transcription cis-regulatory region binding"/>
    <property type="evidence" value="ECO:0007669"/>
    <property type="project" value="TreeGrafter"/>
</dbReference>
<sequence>MVAEKLPETRRRILESAAELLAEGGADAVSTRAVSAAAGVQAPTLYRLFGDKQGLLDELAAYGFERYLAEKEALGTTDDPVADLRRGWDRHVEFGVANPAFYVLMYGTIRPGRPAAAAEHARDLLGSLLERIARAGRLSVPVDTAARMVHAASSGVTLSLISAPEGERDPDLSPRTRETIIGAISTAGPEARDVGDQDAGAAVSVGTTALTLDALLDEQPAALTPTETALLRDWLRRLAGYRAENDR</sequence>
<dbReference type="InterPro" id="IPR036271">
    <property type="entry name" value="Tet_transcr_reg_TetR-rel_C_sf"/>
</dbReference>
<dbReference type="PROSITE" id="PS50977">
    <property type="entry name" value="HTH_TETR_2"/>
    <property type="match status" value="1"/>
</dbReference>
<dbReference type="PRINTS" id="PR00455">
    <property type="entry name" value="HTHTETR"/>
</dbReference>
<dbReference type="SUPFAM" id="SSF48498">
    <property type="entry name" value="Tetracyclin repressor-like, C-terminal domain"/>
    <property type="match status" value="1"/>
</dbReference>
<reference evidence="4 5" key="1">
    <citation type="submission" date="2017-08" db="EMBL/GenBank/DDBJ databases">
        <title>The complete genome sequence of Nocardiopsis gilva YIM 90087.</title>
        <authorList>
            <person name="Yin M."/>
            <person name="Tang S."/>
        </authorList>
    </citation>
    <scope>NUCLEOTIDE SEQUENCE [LARGE SCALE GENOMIC DNA]</scope>
    <source>
        <strain evidence="4 5">YIM 90087</strain>
    </source>
</reference>
<dbReference type="Proteomes" id="UP000215005">
    <property type="component" value="Chromosome"/>
</dbReference>
<proteinExistence type="predicted"/>
<dbReference type="OrthoDB" id="3784817at2"/>
<evidence type="ECO:0000256" key="2">
    <source>
        <dbReference type="PROSITE-ProRule" id="PRU00335"/>
    </source>
</evidence>
<dbReference type="SUPFAM" id="SSF46689">
    <property type="entry name" value="Homeodomain-like"/>
    <property type="match status" value="1"/>
</dbReference>
<organism evidence="4 5">
    <name type="scientific">Nocardiopsis gilva YIM 90087</name>
    <dbReference type="NCBI Taxonomy" id="1235441"/>
    <lineage>
        <taxon>Bacteria</taxon>
        <taxon>Bacillati</taxon>
        <taxon>Actinomycetota</taxon>
        <taxon>Actinomycetes</taxon>
        <taxon>Streptosporangiales</taxon>
        <taxon>Nocardiopsidaceae</taxon>
        <taxon>Nocardiopsis</taxon>
    </lineage>
</organism>
<dbReference type="Gene3D" id="1.10.357.10">
    <property type="entry name" value="Tetracycline Repressor, domain 2"/>
    <property type="match status" value="1"/>
</dbReference>
<dbReference type="EMBL" id="CP022753">
    <property type="protein sequence ID" value="ASU83956.1"/>
    <property type="molecule type" value="Genomic_DNA"/>
</dbReference>
<dbReference type="InterPro" id="IPR009057">
    <property type="entry name" value="Homeodomain-like_sf"/>
</dbReference>